<dbReference type="Proteomes" id="UP000315010">
    <property type="component" value="Unassembled WGS sequence"/>
</dbReference>
<protein>
    <submittedName>
        <fullName evidence="2">Uncharacterized protein</fullName>
    </submittedName>
</protein>
<dbReference type="AlphaFoldDB" id="A0A5C5YXT1"/>
<proteinExistence type="predicted"/>
<sequence length="71" mass="8021">MPRILNAEDQAEPSIGIVQADTPQAEARDQKVMRPVRSKPLVRLYFLHQKADAKSVKTHLRRASYCGSSCR</sequence>
<comment type="caution">
    <text evidence="2">The sequence shown here is derived from an EMBL/GenBank/DDBJ whole genome shotgun (WGS) entry which is preliminary data.</text>
</comment>
<evidence type="ECO:0000313" key="3">
    <source>
        <dbReference type="Proteomes" id="UP000315010"/>
    </source>
</evidence>
<organism evidence="2 3">
    <name type="scientific">Novipirellula herctigrandis</name>
    <dbReference type="NCBI Taxonomy" id="2527986"/>
    <lineage>
        <taxon>Bacteria</taxon>
        <taxon>Pseudomonadati</taxon>
        <taxon>Planctomycetota</taxon>
        <taxon>Planctomycetia</taxon>
        <taxon>Pirellulales</taxon>
        <taxon>Pirellulaceae</taxon>
        <taxon>Novipirellula</taxon>
    </lineage>
</organism>
<accession>A0A5C5YXT1</accession>
<feature type="region of interest" description="Disordered" evidence="1">
    <location>
        <begin position="1"/>
        <end position="30"/>
    </location>
</feature>
<reference evidence="2 3" key="1">
    <citation type="submission" date="2019-02" db="EMBL/GenBank/DDBJ databases">
        <title>Deep-cultivation of Planctomycetes and their phenomic and genomic characterization uncovers novel biology.</title>
        <authorList>
            <person name="Wiegand S."/>
            <person name="Jogler M."/>
            <person name="Boedeker C."/>
            <person name="Pinto D."/>
            <person name="Vollmers J."/>
            <person name="Rivas-Marin E."/>
            <person name="Kohn T."/>
            <person name="Peeters S.H."/>
            <person name="Heuer A."/>
            <person name="Rast P."/>
            <person name="Oberbeckmann S."/>
            <person name="Bunk B."/>
            <person name="Jeske O."/>
            <person name="Meyerdierks A."/>
            <person name="Storesund J.E."/>
            <person name="Kallscheuer N."/>
            <person name="Luecker S."/>
            <person name="Lage O.M."/>
            <person name="Pohl T."/>
            <person name="Merkel B.J."/>
            <person name="Hornburger P."/>
            <person name="Mueller R.-W."/>
            <person name="Bruemmer F."/>
            <person name="Labrenz M."/>
            <person name="Spormann A.M."/>
            <person name="Op Den Camp H."/>
            <person name="Overmann J."/>
            <person name="Amann R."/>
            <person name="Jetten M.S.M."/>
            <person name="Mascher T."/>
            <person name="Medema M.H."/>
            <person name="Devos D.P."/>
            <person name="Kaster A.-K."/>
            <person name="Ovreas L."/>
            <person name="Rohde M."/>
            <person name="Galperin M.Y."/>
            <person name="Jogler C."/>
        </authorList>
    </citation>
    <scope>NUCLEOTIDE SEQUENCE [LARGE SCALE GENOMIC DNA]</scope>
    <source>
        <strain evidence="2 3">CA13</strain>
    </source>
</reference>
<name>A0A5C5YXT1_9BACT</name>
<evidence type="ECO:0000313" key="2">
    <source>
        <dbReference type="EMBL" id="TWT79353.1"/>
    </source>
</evidence>
<keyword evidence="3" id="KW-1185">Reference proteome</keyword>
<evidence type="ECO:0000256" key="1">
    <source>
        <dbReference type="SAM" id="MobiDB-lite"/>
    </source>
</evidence>
<dbReference type="EMBL" id="SJPJ01000001">
    <property type="protein sequence ID" value="TWT79353.1"/>
    <property type="molecule type" value="Genomic_DNA"/>
</dbReference>
<gene>
    <name evidence="2" type="ORF">CA13_07530</name>
</gene>